<dbReference type="InterPro" id="IPR050923">
    <property type="entry name" value="Cell_Proc_Reg/RNA_Proc"/>
</dbReference>
<proteinExistence type="predicted"/>
<comment type="caution">
    <text evidence="2">The sequence shown here is derived from an EMBL/GenBank/DDBJ whole genome shotgun (WGS) entry which is preliminary data.</text>
</comment>
<keyword evidence="3" id="KW-1185">Reference proteome</keyword>
<evidence type="ECO:0000259" key="1">
    <source>
        <dbReference type="PROSITE" id="PS50006"/>
    </source>
</evidence>
<dbReference type="EMBL" id="JAAONZ010000034">
    <property type="protein sequence ID" value="NHO68487.1"/>
    <property type="molecule type" value="Genomic_DNA"/>
</dbReference>
<evidence type="ECO:0000313" key="2">
    <source>
        <dbReference type="EMBL" id="NHO68487.1"/>
    </source>
</evidence>
<name>A0A9E5MQL3_9GAMM</name>
<gene>
    <name evidence="2" type="ORF">G8770_23290</name>
</gene>
<reference evidence="2" key="1">
    <citation type="submission" date="2020-03" db="EMBL/GenBank/DDBJ databases">
        <authorList>
            <person name="Guo F."/>
        </authorList>
    </citation>
    <scope>NUCLEOTIDE SEQUENCE</scope>
    <source>
        <strain evidence="2">JCM 30134</strain>
    </source>
</reference>
<dbReference type="AlphaFoldDB" id="A0A9E5MQL3"/>
<dbReference type="SMART" id="SM00240">
    <property type="entry name" value="FHA"/>
    <property type="match status" value="1"/>
</dbReference>
<dbReference type="CDD" id="cd00060">
    <property type="entry name" value="FHA"/>
    <property type="match status" value="1"/>
</dbReference>
<dbReference type="InterPro" id="IPR000253">
    <property type="entry name" value="FHA_dom"/>
</dbReference>
<dbReference type="Gene3D" id="2.60.200.20">
    <property type="match status" value="1"/>
</dbReference>
<feature type="domain" description="FHA" evidence="1">
    <location>
        <begin position="23"/>
        <end position="79"/>
    </location>
</feature>
<dbReference type="SUPFAM" id="SSF49879">
    <property type="entry name" value="SMAD/FHA domain"/>
    <property type="match status" value="1"/>
</dbReference>
<sequence length="117" mass="12898">MAFLQQLIDDVVVNSIELTSGELTIGRHPDNGLQIEDGSVSGRHAQISINANPDFPEFSEASIEDLGSTNGTYVNDQPVNGKMPLKHGDSIRVAYNQFRFEQDEDTPLAKTMHILKT</sequence>
<dbReference type="RefSeq" id="WP_167192454.1">
    <property type="nucleotide sequence ID" value="NZ_JAAONZ010000034.1"/>
</dbReference>
<organism evidence="2 3">
    <name type="scientific">Pseudomaricurvus hydrocarbonicus</name>
    <dbReference type="NCBI Taxonomy" id="1470433"/>
    <lineage>
        <taxon>Bacteria</taxon>
        <taxon>Pseudomonadati</taxon>
        <taxon>Pseudomonadota</taxon>
        <taxon>Gammaproteobacteria</taxon>
        <taxon>Cellvibrionales</taxon>
        <taxon>Cellvibrionaceae</taxon>
        <taxon>Pseudomaricurvus</taxon>
    </lineage>
</organism>
<dbReference type="PROSITE" id="PS50006">
    <property type="entry name" value="FHA_DOMAIN"/>
    <property type="match status" value="1"/>
</dbReference>
<dbReference type="Pfam" id="PF00498">
    <property type="entry name" value="FHA"/>
    <property type="match status" value="1"/>
</dbReference>
<accession>A0A9E5MQL3</accession>
<evidence type="ECO:0000313" key="3">
    <source>
        <dbReference type="Proteomes" id="UP000787472"/>
    </source>
</evidence>
<dbReference type="PANTHER" id="PTHR23308">
    <property type="entry name" value="NUCLEAR INHIBITOR OF PROTEIN PHOSPHATASE-1"/>
    <property type="match status" value="1"/>
</dbReference>
<dbReference type="Proteomes" id="UP000787472">
    <property type="component" value="Unassembled WGS sequence"/>
</dbReference>
<protein>
    <submittedName>
        <fullName evidence="2">FHA domain-containing protein</fullName>
    </submittedName>
</protein>
<dbReference type="InterPro" id="IPR008984">
    <property type="entry name" value="SMAD_FHA_dom_sf"/>
</dbReference>